<evidence type="ECO:0000259" key="11">
    <source>
        <dbReference type="PROSITE" id="PS51178"/>
    </source>
</evidence>
<dbReference type="PANTHER" id="PTHR43289:SF34">
    <property type="entry name" value="SERINE_THREONINE-PROTEIN KINASE YBDM-RELATED"/>
    <property type="match status" value="1"/>
</dbReference>
<dbReference type="FunFam" id="1.10.510.10:FF:000021">
    <property type="entry name" value="Serine/threonine protein kinase"/>
    <property type="match status" value="1"/>
</dbReference>
<dbReference type="AlphaFoldDB" id="A0A6P2BY24"/>
<gene>
    <name evidence="12" type="ORF">EAS64_21955</name>
</gene>
<keyword evidence="4" id="KW-0547">Nucleotide-binding</keyword>
<keyword evidence="9" id="KW-0472">Membrane</keyword>
<dbReference type="EMBL" id="RPFW01000004">
    <property type="protein sequence ID" value="TVZ03116.1"/>
    <property type="molecule type" value="Genomic_DNA"/>
</dbReference>
<dbReference type="InterPro" id="IPR000719">
    <property type="entry name" value="Prot_kinase_dom"/>
</dbReference>
<dbReference type="InterPro" id="IPR011009">
    <property type="entry name" value="Kinase-like_dom_sf"/>
</dbReference>
<dbReference type="CDD" id="cd14014">
    <property type="entry name" value="STKc_PknB_like"/>
    <property type="match status" value="1"/>
</dbReference>
<dbReference type="SMART" id="SM00220">
    <property type="entry name" value="S_TKc"/>
    <property type="match status" value="1"/>
</dbReference>
<dbReference type="Gene3D" id="1.10.510.10">
    <property type="entry name" value="Transferase(Phosphotransferase) domain 1"/>
    <property type="match status" value="1"/>
</dbReference>
<keyword evidence="9" id="KW-0812">Transmembrane</keyword>
<comment type="catalytic activity">
    <reaction evidence="7">
        <text>L-threonyl-[protein] + ATP = O-phospho-L-threonyl-[protein] + ADP + H(+)</text>
        <dbReference type="Rhea" id="RHEA:46608"/>
        <dbReference type="Rhea" id="RHEA-COMP:11060"/>
        <dbReference type="Rhea" id="RHEA-COMP:11605"/>
        <dbReference type="ChEBI" id="CHEBI:15378"/>
        <dbReference type="ChEBI" id="CHEBI:30013"/>
        <dbReference type="ChEBI" id="CHEBI:30616"/>
        <dbReference type="ChEBI" id="CHEBI:61977"/>
        <dbReference type="ChEBI" id="CHEBI:456216"/>
        <dbReference type="EC" id="2.7.11.1"/>
    </reaction>
</comment>
<dbReference type="InterPro" id="IPR005543">
    <property type="entry name" value="PASTA_dom"/>
</dbReference>
<evidence type="ECO:0000256" key="5">
    <source>
        <dbReference type="ARBA" id="ARBA00022777"/>
    </source>
</evidence>
<dbReference type="GO" id="GO:0005524">
    <property type="term" value="F:ATP binding"/>
    <property type="evidence" value="ECO:0007669"/>
    <property type="project" value="UniProtKB-KW"/>
</dbReference>
<reference evidence="12 13" key="1">
    <citation type="submission" date="2018-11" db="EMBL/GenBank/DDBJ databases">
        <title>Trebonia kvetii gen.nov., sp.nov., a novel acidophilic actinobacterium, and proposal of the new actinobacterial family Treboniaceae fam. nov.</title>
        <authorList>
            <person name="Rapoport D."/>
            <person name="Sagova-Mareckova M."/>
            <person name="Sedlacek I."/>
            <person name="Provaznik J."/>
            <person name="Kralova S."/>
            <person name="Pavlinic D."/>
            <person name="Benes V."/>
            <person name="Kopecky J."/>
        </authorList>
    </citation>
    <scope>NUCLEOTIDE SEQUENCE [LARGE SCALE GENOMIC DNA]</scope>
    <source>
        <strain evidence="12 13">15Tr583</strain>
    </source>
</reference>
<evidence type="ECO:0000313" key="13">
    <source>
        <dbReference type="Proteomes" id="UP000460272"/>
    </source>
</evidence>
<evidence type="ECO:0000256" key="4">
    <source>
        <dbReference type="ARBA" id="ARBA00022741"/>
    </source>
</evidence>
<dbReference type="Gene3D" id="3.30.10.20">
    <property type="match status" value="4"/>
</dbReference>
<feature type="domain" description="PASTA" evidence="11">
    <location>
        <begin position="562"/>
        <end position="628"/>
    </location>
</feature>
<dbReference type="Pfam" id="PF03793">
    <property type="entry name" value="PASTA"/>
    <property type="match status" value="4"/>
</dbReference>
<accession>A0A6P2BY24</accession>
<dbReference type="Pfam" id="PF00069">
    <property type="entry name" value="Pkinase"/>
    <property type="match status" value="1"/>
</dbReference>
<comment type="caution">
    <text evidence="12">The sequence shown here is derived from an EMBL/GenBank/DDBJ whole genome shotgun (WGS) entry which is preliminary data.</text>
</comment>
<evidence type="ECO:0000256" key="6">
    <source>
        <dbReference type="ARBA" id="ARBA00022840"/>
    </source>
</evidence>
<keyword evidence="9" id="KW-1133">Transmembrane helix</keyword>
<feature type="transmembrane region" description="Helical" evidence="9">
    <location>
        <begin position="406"/>
        <end position="426"/>
    </location>
</feature>
<evidence type="ECO:0000256" key="1">
    <source>
        <dbReference type="ARBA" id="ARBA00012513"/>
    </source>
</evidence>
<feature type="domain" description="Protein kinase" evidence="10">
    <location>
        <begin position="18"/>
        <end position="277"/>
    </location>
</feature>
<evidence type="ECO:0000256" key="8">
    <source>
        <dbReference type="ARBA" id="ARBA00048679"/>
    </source>
</evidence>
<evidence type="ECO:0000259" key="10">
    <source>
        <dbReference type="PROSITE" id="PS50011"/>
    </source>
</evidence>
<dbReference type="OrthoDB" id="9762169at2"/>
<dbReference type="SUPFAM" id="SSF56112">
    <property type="entry name" value="Protein kinase-like (PK-like)"/>
    <property type="match status" value="1"/>
</dbReference>
<dbReference type="PROSITE" id="PS51178">
    <property type="entry name" value="PASTA"/>
    <property type="match status" value="3"/>
</dbReference>
<proteinExistence type="predicted"/>
<dbReference type="PROSITE" id="PS00108">
    <property type="entry name" value="PROTEIN_KINASE_ST"/>
    <property type="match status" value="1"/>
</dbReference>
<comment type="catalytic activity">
    <reaction evidence="8">
        <text>L-seryl-[protein] + ATP = O-phospho-L-seryl-[protein] + ADP + H(+)</text>
        <dbReference type="Rhea" id="RHEA:17989"/>
        <dbReference type="Rhea" id="RHEA-COMP:9863"/>
        <dbReference type="Rhea" id="RHEA-COMP:11604"/>
        <dbReference type="ChEBI" id="CHEBI:15378"/>
        <dbReference type="ChEBI" id="CHEBI:29999"/>
        <dbReference type="ChEBI" id="CHEBI:30616"/>
        <dbReference type="ChEBI" id="CHEBI:83421"/>
        <dbReference type="ChEBI" id="CHEBI:456216"/>
        <dbReference type="EC" id="2.7.11.1"/>
    </reaction>
</comment>
<keyword evidence="13" id="KW-1185">Reference proteome</keyword>
<dbReference type="InterPro" id="IPR008271">
    <property type="entry name" value="Ser/Thr_kinase_AS"/>
</dbReference>
<dbReference type="RefSeq" id="WP_145855575.1">
    <property type="nucleotide sequence ID" value="NZ_RPFW01000004.1"/>
</dbReference>
<evidence type="ECO:0000256" key="3">
    <source>
        <dbReference type="ARBA" id="ARBA00022679"/>
    </source>
</evidence>
<organism evidence="12 13">
    <name type="scientific">Trebonia kvetii</name>
    <dbReference type="NCBI Taxonomy" id="2480626"/>
    <lineage>
        <taxon>Bacteria</taxon>
        <taxon>Bacillati</taxon>
        <taxon>Actinomycetota</taxon>
        <taxon>Actinomycetes</taxon>
        <taxon>Streptosporangiales</taxon>
        <taxon>Treboniaceae</taxon>
        <taxon>Trebonia</taxon>
    </lineage>
</organism>
<protein>
    <recommendedName>
        <fullName evidence="1">non-specific serine/threonine protein kinase</fullName>
        <ecNumber evidence="1">2.7.11.1</ecNumber>
    </recommendedName>
</protein>
<feature type="domain" description="PASTA" evidence="11">
    <location>
        <begin position="428"/>
        <end position="493"/>
    </location>
</feature>
<feature type="domain" description="PASTA" evidence="11">
    <location>
        <begin position="629"/>
        <end position="689"/>
    </location>
</feature>
<dbReference type="CDD" id="cd06577">
    <property type="entry name" value="PASTA_pknB"/>
    <property type="match status" value="4"/>
</dbReference>
<sequence>MEAAPADTLAGRMLDGRYHVRSRIALGGMATVYLATDTRLDREVALKVMHADLARDADFVGRFIGEAKSVARLSHPNIVGVYDQGSDGHYLYLAMEYVPGQTLRALLRERGWLPWQEALNVIDPVLAGLAAAHQAGIVHRDVKPENVLLTADGRVKVVDFGLARASAAVGNTRAGMIIGSVAYIAPEQVTGAPSDARTDVYSAGIMLFEMLTGRQPYSGESPLAVAYAHVNSDVPAVSSLVGGIPPGVDQLVGAATSRDPQRRPPDAGTFLRVTRALRGLPDPAESVSGAWPTPTQAPAGQYQGPYNGAGGMAGAGNGAGGGSHTMVVGPGFDGYESAGYGATTGRYDAGYGGTTGGYDRGGAGRLGSAFAGLLRGDGADGPGVHRAAHGGEPEPFLQRWLFSRRFVYVAAAVIALLLFGGGGWWLTSGRYAPVPAVAKMTAASAERALEQAGFHVKTGASVIDDNVPEGEVIRTSPSGRALPGATIVLTISKGPKMIVIPQIPSGDTAAQAIALLRGAGLAVNSTPKQVGVASNPVIGQVAGTTPAAGTSVPENQPVSVNVVAGLTLPNLVNQDINSIQAWAGANHITIAPTNVDSDKPQGIIVSQSIPAGTPVQPGATTVNVTVSNGPPEVAFQDMRGQQYDQVKAQLEQLGFKVVGKHYFFGNKVFSTSPSGQAPAGSTITVYYGGF</sequence>
<keyword evidence="2" id="KW-0723">Serine/threonine-protein kinase</keyword>
<evidence type="ECO:0000256" key="9">
    <source>
        <dbReference type="SAM" id="Phobius"/>
    </source>
</evidence>
<evidence type="ECO:0000256" key="7">
    <source>
        <dbReference type="ARBA" id="ARBA00047899"/>
    </source>
</evidence>
<dbReference type="GO" id="GO:0045717">
    <property type="term" value="P:negative regulation of fatty acid biosynthetic process"/>
    <property type="evidence" value="ECO:0007669"/>
    <property type="project" value="UniProtKB-ARBA"/>
</dbReference>
<dbReference type="EC" id="2.7.11.1" evidence="1"/>
<dbReference type="PANTHER" id="PTHR43289">
    <property type="entry name" value="MITOGEN-ACTIVATED PROTEIN KINASE KINASE KINASE 20-RELATED"/>
    <property type="match status" value="1"/>
</dbReference>
<evidence type="ECO:0000313" key="12">
    <source>
        <dbReference type="EMBL" id="TVZ03116.1"/>
    </source>
</evidence>
<keyword evidence="3" id="KW-0808">Transferase</keyword>
<dbReference type="Gene3D" id="3.30.200.20">
    <property type="entry name" value="Phosphorylase Kinase, domain 1"/>
    <property type="match status" value="1"/>
</dbReference>
<dbReference type="GO" id="GO:0004674">
    <property type="term" value="F:protein serine/threonine kinase activity"/>
    <property type="evidence" value="ECO:0007669"/>
    <property type="project" value="UniProtKB-KW"/>
</dbReference>
<dbReference type="SMART" id="SM00740">
    <property type="entry name" value="PASTA"/>
    <property type="match status" value="4"/>
</dbReference>
<keyword evidence="5" id="KW-0418">Kinase</keyword>
<dbReference type="Proteomes" id="UP000460272">
    <property type="component" value="Unassembled WGS sequence"/>
</dbReference>
<dbReference type="FunFam" id="3.30.200.20:FF:000035">
    <property type="entry name" value="Serine/threonine protein kinase Stk1"/>
    <property type="match status" value="1"/>
</dbReference>
<evidence type="ECO:0000256" key="2">
    <source>
        <dbReference type="ARBA" id="ARBA00022527"/>
    </source>
</evidence>
<dbReference type="PROSITE" id="PS50011">
    <property type="entry name" value="PROTEIN_KINASE_DOM"/>
    <property type="match status" value="1"/>
</dbReference>
<name>A0A6P2BY24_9ACTN</name>
<keyword evidence="6" id="KW-0067">ATP-binding</keyword>